<dbReference type="SUPFAM" id="SSF52540">
    <property type="entry name" value="P-loop containing nucleoside triphosphate hydrolases"/>
    <property type="match status" value="1"/>
</dbReference>
<dbReference type="GO" id="GO:0016887">
    <property type="term" value="F:ATP hydrolysis activity"/>
    <property type="evidence" value="ECO:0007669"/>
    <property type="project" value="InterPro"/>
</dbReference>
<dbReference type="InterPro" id="IPR051782">
    <property type="entry name" value="ABC_Transporter_VariousFunc"/>
</dbReference>
<evidence type="ECO:0000313" key="7">
    <source>
        <dbReference type="Proteomes" id="UP000266389"/>
    </source>
</evidence>
<dbReference type="EMBL" id="PHFL01000049">
    <property type="protein sequence ID" value="RFM24074.1"/>
    <property type="molecule type" value="Genomic_DNA"/>
</dbReference>
<dbReference type="PANTHER" id="PTHR42939">
    <property type="entry name" value="ABC TRANSPORTER ATP-BINDING PROTEIN ALBC-RELATED"/>
    <property type="match status" value="1"/>
</dbReference>
<sequence length="279" mass="31691">MSASEILSASGRWILILKPNIIRKVLAANIQGFLQVRLTVFSLPHARQVWMLFQSLQHLFNLSQHSTMVLRAENLQKKYDRRCIFEQLSFELRLGDSLAIQGANGSGKSTLMRLLAGVSTPTQGRITYLRHGQALEKTEQIRYIGFVAPYLQFYDDLTGLENVLFSLRAKGITPNLHQVESLFEHFALATACRKFVRTYSSGMTQRLRFVHAFAAAPIVYLLDEPTVTLDRHGIALLWDYVAQQRPNIILIVASNDADDIAQCQHRLCIEDFKPKVIYA</sequence>
<evidence type="ECO:0000256" key="2">
    <source>
        <dbReference type="ARBA" id="ARBA00022741"/>
    </source>
</evidence>
<dbReference type="Proteomes" id="UP000266389">
    <property type="component" value="Unassembled WGS sequence"/>
</dbReference>
<organism evidence="5 7">
    <name type="scientific">Candidatus Thermochlorobacter aerophilus</name>
    <dbReference type="NCBI Taxonomy" id="1868324"/>
    <lineage>
        <taxon>Bacteria</taxon>
        <taxon>Pseudomonadati</taxon>
        <taxon>Chlorobiota</taxon>
        <taxon>Chlorobiia</taxon>
        <taxon>Chlorobiales</taxon>
        <taxon>Candidatus Thermochlorobacteriaceae</taxon>
        <taxon>Candidatus Thermochlorobacter</taxon>
    </lineage>
</organism>
<dbReference type="PROSITE" id="PS50893">
    <property type="entry name" value="ABC_TRANSPORTER_2"/>
    <property type="match status" value="1"/>
</dbReference>
<dbReference type="AlphaFoldDB" id="A0A395M2D2"/>
<keyword evidence="3 5" id="KW-0067">ATP-binding</keyword>
<evidence type="ECO:0000259" key="4">
    <source>
        <dbReference type="PROSITE" id="PS50893"/>
    </source>
</evidence>
<dbReference type="Pfam" id="PF00005">
    <property type="entry name" value="ABC_tran"/>
    <property type="match status" value="1"/>
</dbReference>
<gene>
    <name evidence="6" type="ORF">D0433_00650</name>
    <name evidence="5" type="ORF">D0433_08225</name>
</gene>
<dbReference type="InterPro" id="IPR003439">
    <property type="entry name" value="ABC_transporter-like_ATP-bd"/>
</dbReference>
<keyword evidence="1" id="KW-0813">Transport</keyword>
<dbReference type="GO" id="GO:0005524">
    <property type="term" value="F:ATP binding"/>
    <property type="evidence" value="ECO:0007669"/>
    <property type="project" value="UniProtKB-KW"/>
</dbReference>
<dbReference type="InterPro" id="IPR003593">
    <property type="entry name" value="AAA+_ATPase"/>
</dbReference>
<comment type="caution">
    <text evidence="5">The sequence shown here is derived from an EMBL/GenBank/DDBJ whole genome shotgun (WGS) entry which is preliminary data.</text>
</comment>
<name>A0A395M2D2_9BACT</name>
<dbReference type="Gene3D" id="3.40.50.300">
    <property type="entry name" value="P-loop containing nucleotide triphosphate hydrolases"/>
    <property type="match status" value="1"/>
</dbReference>
<dbReference type="EMBL" id="PHFL01000002">
    <property type="protein sequence ID" value="RFM25434.1"/>
    <property type="molecule type" value="Genomic_DNA"/>
</dbReference>
<evidence type="ECO:0000256" key="3">
    <source>
        <dbReference type="ARBA" id="ARBA00022840"/>
    </source>
</evidence>
<reference evidence="5 7" key="1">
    <citation type="journal article" date="2011" name="ISME J.">
        <title>Community ecology of hot spring cyanobacterial mats: predominant populations and their functional potential.</title>
        <authorList>
            <person name="Klatt C.G."/>
            <person name="Wood J.M."/>
            <person name="Rusch D.B."/>
            <person name="Bateson M.M."/>
            <person name="Hamamura N."/>
            <person name="Heidelberg J.F."/>
            <person name="Grossman A.R."/>
            <person name="Bhaya D."/>
            <person name="Cohan F.M."/>
            <person name="Kuhl M."/>
            <person name="Bryant D.A."/>
            <person name="Ward D.M."/>
        </authorList>
    </citation>
    <scope>NUCLEOTIDE SEQUENCE [LARGE SCALE GENOMIC DNA]</scope>
    <source>
        <strain evidence="5">OS</strain>
    </source>
</reference>
<dbReference type="SMART" id="SM00382">
    <property type="entry name" value="AAA"/>
    <property type="match status" value="1"/>
</dbReference>
<protein>
    <submittedName>
        <fullName evidence="5">ABC transporter ATP-binding protein</fullName>
    </submittedName>
</protein>
<keyword evidence="2" id="KW-0547">Nucleotide-binding</keyword>
<dbReference type="InterPro" id="IPR027417">
    <property type="entry name" value="P-loop_NTPase"/>
</dbReference>
<dbReference type="PANTHER" id="PTHR42939:SF1">
    <property type="entry name" value="ABC TRANSPORTER ATP-BINDING PROTEIN ALBC-RELATED"/>
    <property type="match status" value="1"/>
</dbReference>
<evidence type="ECO:0000256" key="1">
    <source>
        <dbReference type="ARBA" id="ARBA00022448"/>
    </source>
</evidence>
<evidence type="ECO:0000313" key="5">
    <source>
        <dbReference type="EMBL" id="RFM24074.1"/>
    </source>
</evidence>
<feature type="domain" description="ABC transporter" evidence="4">
    <location>
        <begin position="70"/>
        <end position="279"/>
    </location>
</feature>
<evidence type="ECO:0000313" key="6">
    <source>
        <dbReference type="EMBL" id="RFM25434.1"/>
    </source>
</evidence>
<reference evidence="5" key="2">
    <citation type="submission" date="2017-08" db="EMBL/GenBank/DDBJ databases">
        <authorList>
            <person name="de Groot N.N."/>
        </authorList>
    </citation>
    <scope>NUCLEOTIDE SEQUENCE</scope>
    <source>
        <strain evidence="5">OS</strain>
    </source>
</reference>
<proteinExistence type="predicted"/>
<accession>A0A395M2D2</accession>